<dbReference type="InterPro" id="IPR011051">
    <property type="entry name" value="RmlC_Cupin_sf"/>
</dbReference>
<proteinExistence type="inferred from homology"/>
<comment type="function">
    <text evidence="2 5">Catalyzes the epimerization of the C3' and C5'positions of dTDP-6-deoxy-D-xylo-4-hexulose, forming dTDP-6-deoxy-L-lyxo-4-hexulose.</text>
</comment>
<evidence type="ECO:0000313" key="7">
    <source>
        <dbReference type="Proteomes" id="UP001462640"/>
    </source>
</evidence>
<dbReference type="NCBIfam" id="TIGR01221">
    <property type="entry name" value="rmlC"/>
    <property type="match status" value="1"/>
</dbReference>
<comment type="subunit">
    <text evidence="5">Homodimer.</text>
</comment>
<evidence type="ECO:0000256" key="1">
    <source>
        <dbReference type="ARBA" id="ARBA00001298"/>
    </source>
</evidence>
<gene>
    <name evidence="6" type="primary">rfbC</name>
    <name evidence="6" type="ORF">ABDJ40_05075</name>
</gene>
<comment type="pathway">
    <text evidence="5">Carbohydrate biosynthesis; dTDP-L-rhamnose biosynthesis.</text>
</comment>
<dbReference type="InterPro" id="IPR014710">
    <property type="entry name" value="RmlC-like_jellyroll"/>
</dbReference>
<dbReference type="Proteomes" id="UP001462640">
    <property type="component" value="Unassembled WGS sequence"/>
</dbReference>
<comment type="similarity">
    <text evidence="5">Belongs to the dTDP-4-dehydrorhamnose 3,5-epimerase family.</text>
</comment>
<name>A0ABV0GAZ1_9BURK</name>
<dbReference type="PANTHER" id="PTHR21047:SF2">
    <property type="entry name" value="THYMIDINE DIPHOSPHO-4-KETO-RHAMNOSE 3,5-EPIMERASE"/>
    <property type="match status" value="1"/>
</dbReference>
<comment type="catalytic activity">
    <reaction evidence="1 5">
        <text>dTDP-4-dehydro-6-deoxy-alpha-D-glucose = dTDP-4-dehydro-beta-L-rhamnose</text>
        <dbReference type="Rhea" id="RHEA:16969"/>
        <dbReference type="ChEBI" id="CHEBI:57649"/>
        <dbReference type="ChEBI" id="CHEBI:62830"/>
        <dbReference type="EC" id="5.1.3.13"/>
    </reaction>
</comment>
<organism evidence="6 7">
    <name type="scientific">Roseateles flavus</name>
    <dbReference type="NCBI Taxonomy" id="3149041"/>
    <lineage>
        <taxon>Bacteria</taxon>
        <taxon>Pseudomonadati</taxon>
        <taxon>Pseudomonadota</taxon>
        <taxon>Betaproteobacteria</taxon>
        <taxon>Burkholderiales</taxon>
        <taxon>Sphaerotilaceae</taxon>
        <taxon>Roseateles</taxon>
    </lineage>
</organism>
<evidence type="ECO:0000256" key="4">
    <source>
        <dbReference type="ARBA" id="ARBA00019595"/>
    </source>
</evidence>
<dbReference type="Pfam" id="PF00908">
    <property type="entry name" value="dTDP_sugar_isom"/>
    <property type="match status" value="1"/>
</dbReference>
<dbReference type="CDD" id="cd00438">
    <property type="entry name" value="cupin_RmlC"/>
    <property type="match status" value="1"/>
</dbReference>
<evidence type="ECO:0000256" key="5">
    <source>
        <dbReference type="RuleBase" id="RU364069"/>
    </source>
</evidence>
<keyword evidence="7" id="KW-1185">Reference proteome</keyword>
<evidence type="ECO:0000256" key="3">
    <source>
        <dbReference type="ARBA" id="ARBA00012098"/>
    </source>
</evidence>
<sequence length="182" mass="20599">MKVTPTRLPEVLLIEPRVFGDARGFFTESWNQQAFDQAVGSEVRFVQDNHSRSGRGVLRGMHFQLPPHAQGKLVRVVSGRVFDVAVDMRRDSPRFGQWEGYELSADNHRQLWIPPGFAHGFLVLSESADFLYKTTNYYAPQAEGALAWNDPTVGIEWPLEGLTPQLADKDARAPRLQDAPYF</sequence>
<evidence type="ECO:0000313" key="6">
    <source>
        <dbReference type="EMBL" id="MEO3712139.1"/>
    </source>
</evidence>
<dbReference type="RefSeq" id="WP_269631533.1">
    <property type="nucleotide sequence ID" value="NZ_JBDPZC010000001.1"/>
</dbReference>
<dbReference type="EMBL" id="JBDPZC010000001">
    <property type="protein sequence ID" value="MEO3712139.1"/>
    <property type="molecule type" value="Genomic_DNA"/>
</dbReference>
<evidence type="ECO:0000256" key="2">
    <source>
        <dbReference type="ARBA" id="ARBA00001997"/>
    </source>
</evidence>
<dbReference type="InterPro" id="IPR000888">
    <property type="entry name" value="RmlC-like"/>
</dbReference>
<accession>A0ABV0GAZ1</accession>
<keyword evidence="5 6" id="KW-0413">Isomerase</keyword>
<dbReference type="SUPFAM" id="SSF51182">
    <property type="entry name" value="RmlC-like cupins"/>
    <property type="match status" value="1"/>
</dbReference>
<protein>
    <recommendedName>
        <fullName evidence="4 5">dTDP-4-dehydrorhamnose 3,5-epimerase</fullName>
        <ecNumber evidence="3 5">5.1.3.13</ecNumber>
    </recommendedName>
    <alternativeName>
        <fullName evidence="5">Thymidine diphospho-4-keto-rhamnose 3,5-epimerase</fullName>
    </alternativeName>
</protein>
<dbReference type="Gene3D" id="2.60.120.10">
    <property type="entry name" value="Jelly Rolls"/>
    <property type="match status" value="1"/>
</dbReference>
<reference evidence="6 7" key="1">
    <citation type="submission" date="2024-05" db="EMBL/GenBank/DDBJ databases">
        <title>Roseateles sp. 2.12 16S ribosomal RNA gene Genome sequencing and assembly.</title>
        <authorList>
            <person name="Woo H."/>
        </authorList>
    </citation>
    <scope>NUCLEOTIDE SEQUENCE [LARGE SCALE GENOMIC DNA]</scope>
    <source>
        <strain evidence="6 7">2.12</strain>
    </source>
</reference>
<dbReference type="EC" id="5.1.3.13" evidence="3 5"/>
<dbReference type="GO" id="GO:0008830">
    <property type="term" value="F:dTDP-4-dehydrorhamnose 3,5-epimerase activity"/>
    <property type="evidence" value="ECO:0007669"/>
    <property type="project" value="UniProtKB-EC"/>
</dbReference>
<dbReference type="PANTHER" id="PTHR21047">
    <property type="entry name" value="DTDP-6-DEOXY-D-GLUCOSE-3,5 EPIMERASE"/>
    <property type="match status" value="1"/>
</dbReference>
<comment type="caution">
    <text evidence="6">The sequence shown here is derived from an EMBL/GenBank/DDBJ whole genome shotgun (WGS) entry which is preliminary data.</text>
</comment>